<dbReference type="Proteomes" id="UP000286392">
    <property type="component" value="Unassembled WGS sequence"/>
</dbReference>
<dbReference type="EMBL" id="WDBY01000021">
    <property type="protein sequence ID" value="KAB6477301.1"/>
    <property type="molecule type" value="Genomic_DNA"/>
</dbReference>
<dbReference type="Proteomes" id="UP000468344">
    <property type="component" value="Unassembled WGS sequence"/>
</dbReference>
<evidence type="ECO:0000313" key="6">
    <source>
        <dbReference type="EMBL" id="MDB0851016.1"/>
    </source>
</evidence>
<dbReference type="Pfam" id="PF17170">
    <property type="entry name" value="DUF5128"/>
    <property type="match status" value="1"/>
</dbReference>
<dbReference type="Proteomes" id="UP001200843">
    <property type="component" value="Unassembled WGS sequence"/>
</dbReference>
<evidence type="ECO:0000313" key="7">
    <source>
        <dbReference type="EMBL" id="RGV12313.1"/>
    </source>
</evidence>
<organism evidence="2 14">
    <name type="scientific">Phocaeicola vulgatus</name>
    <name type="common">Bacteroides vulgatus</name>
    <dbReference type="NCBI Taxonomy" id="821"/>
    <lineage>
        <taxon>Bacteria</taxon>
        <taxon>Pseudomonadati</taxon>
        <taxon>Bacteroidota</taxon>
        <taxon>Bacteroidia</taxon>
        <taxon>Bacteroidales</taxon>
        <taxon>Bacteroidaceae</taxon>
        <taxon>Phocaeicola</taxon>
    </lineage>
</organism>
<dbReference type="EMBL" id="WDAL01000041">
    <property type="protein sequence ID" value="KAB6631935.1"/>
    <property type="molecule type" value="Genomic_DNA"/>
</dbReference>
<dbReference type="EMBL" id="JAKNGO010000009">
    <property type="protein sequence ID" value="MCG4688124.1"/>
    <property type="molecule type" value="Genomic_DNA"/>
</dbReference>
<dbReference type="Proteomes" id="UP000285379">
    <property type="component" value="Unassembled WGS sequence"/>
</dbReference>
<dbReference type="Proteomes" id="UP001201179">
    <property type="component" value="Unassembled WGS sequence"/>
</dbReference>
<comment type="caution">
    <text evidence="2">The sequence shown here is derived from an EMBL/GenBank/DDBJ whole genome shotgun (WGS) entry which is preliminary data.</text>
</comment>
<protein>
    <submittedName>
        <fullName evidence="2">6-bladed beta-propeller</fullName>
    </submittedName>
</protein>
<dbReference type="Proteomes" id="UP000285469">
    <property type="component" value="Unassembled WGS sequence"/>
</dbReference>
<evidence type="ECO:0000313" key="4">
    <source>
        <dbReference type="EMBL" id="MCG0341734.1"/>
    </source>
</evidence>
<evidence type="ECO:0000313" key="10">
    <source>
        <dbReference type="Proteomes" id="UP000285379"/>
    </source>
</evidence>
<dbReference type="InterPro" id="IPR011042">
    <property type="entry name" value="6-blade_b-propeller_TolB-like"/>
</dbReference>
<reference evidence="13 14" key="2">
    <citation type="journal article" date="2019" name="Nat. Med.">
        <title>A library of human gut bacterial isolates paired with longitudinal multiomics data enables mechanistic microbiome research.</title>
        <authorList>
            <person name="Poyet M."/>
            <person name="Groussin M."/>
            <person name="Gibbons S.M."/>
            <person name="Avila-Pacheco J."/>
            <person name="Jiang X."/>
            <person name="Kearney S.M."/>
            <person name="Perrotta A.R."/>
            <person name="Berdy B."/>
            <person name="Zhao S."/>
            <person name="Lieberman T.D."/>
            <person name="Swanson P.K."/>
            <person name="Smith M."/>
            <person name="Roesemann S."/>
            <person name="Alexander J.E."/>
            <person name="Rich S.A."/>
            <person name="Livny J."/>
            <person name="Vlamakis H."/>
            <person name="Clish C."/>
            <person name="Bullock K."/>
            <person name="Deik A."/>
            <person name="Scott J."/>
            <person name="Pierce K.A."/>
            <person name="Xavier R.J."/>
            <person name="Alm E.J."/>
        </authorList>
    </citation>
    <scope>NUCLEOTIDE SEQUENCE [LARGE SCALE GENOMIC DNA]</scope>
    <source>
        <strain evidence="2 14">BIOML-A140</strain>
        <strain evidence="1 15">BIOML-A141</strain>
        <strain evidence="3 13">BIOML-A98</strain>
    </source>
</reference>
<evidence type="ECO:0000313" key="2">
    <source>
        <dbReference type="EMBL" id="KAB6477301.1"/>
    </source>
</evidence>
<evidence type="ECO:0000313" key="12">
    <source>
        <dbReference type="Proteomes" id="UP000286392"/>
    </source>
</evidence>
<evidence type="ECO:0000313" key="11">
    <source>
        <dbReference type="Proteomes" id="UP000285469"/>
    </source>
</evidence>
<dbReference type="EMBL" id="JAQKEI010000006">
    <property type="protein sequence ID" value="MDB0851016.1"/>
    <property type="molecule type" value="Genomic_DNA"/>
</dbReference>
<dbReference type="RefSeq" id="WP_007831765.1">
    <property type="nucleotide sequence ID" value="NZ_CAXSOO010000015.1"/>
</dbReference>
<dbReference type="Proteomes" id="UP000462015">
    <property type="component" value="Unassembled WGS sequence"/>
</dbReference>
<evidence type="ECO:0000313" key="3">
    <source>
        <dbReference type="EMBL" id="KAB6631935.1"/>
    </source>
</evidence>
<dbReference type="Proteomes" id="UP000483142">
    <property type="component" value="Unassembled WGS sequence"/>
</dbReference>
<dbReference type="Proteomes" id="UP001210999">
    <property type="component" value="Unassembled WGS sequence"/>
</dbReference>
<evidence type="ECO:0000313" key="8">
    <source>
        <dbReference type="EMBL" id="RGW49047.1"/>
    </source>
</evidence>
<dbReference type="EMBL" id="JAKKWZ010000041">
    <property type="protein sequence ID" value="MCG0341734.1"/>
    <property type="molecule type" value="Genomic_DNA"/>
</dbReference>
<dbReference type="SUPFAM" id="SSF101898">
    <property type="entry name" value="NHL repeat"/>
    <property type="match status" value="1"/>
</dbReference>
<dbReference type="EMBL" id="WDBZ01000025">
    <property type="protein sequence ID" value="KAB6451974.1"/>
    <property type="molecule type" value="Genomic_DNA"/>
</dbReference>
<dbReference type="PROSITE" id="PS51257">
    <property type="entry name" value="PROKAR_LIPOPROTEIN"/>
    <property type="match status" value="1"/>
</dbReference>
<dbReference type="Gene3D" id="2.120.10.30">
    <property type="entry name" value="TolB, C-terminal domain"/>
    <property type="match status" value="1"/>
</dbReference>
<dbReference type="EMBL" id="QSAI01000008">
    <property type="protein sequence ID" value="RGW49047.1"/>
    <property type="molecule type" value="Genomic_DNA"/>
</dbReference>
<accession>A0A397WJF9</accession>
<name>A0A397WJF9_PHOVU</name>
<reference evidence="6" key="5">
    <citation type="submission" date="2023-01" db="EMBL/GenBank/DDBJ databases">
        <title>Human gut microbiome strain richness.</title>
        <authorList>
            <person name="Chen-Liaw A."/>
        </authorList>
    </citation>
    <scope>NUCLEOTIDE SEQUENCE</scope>
    <source>
        <strain evidence="6">H9_m1001271B151109d0_201107</strain>
    </source>
</reference>
<dbReference type="GeneID" id="93448303"/>
<evidence type="ECO:0000313" key="14">
    <source>
        <dbReference type="Proteomes" id="UP000468344"/>
    </source>
</evidence>
<evidence type="ECO:0000313" key="13">
    <source>
        <dbReference type="Proteomes" id="UP000462015"/>
    </source>
</evidence>
<gene>
    <name evidence="9" type="ORF">DW043_06890</name>
    <name evidence="8" type="ORF">DWV70_06145</name>
    <name evidence="7" type="ORF">DWW27_06070</name>
    <name evidence="3" type="ORF">GAY12_17935</name>
    <name evidence="2" type="ORF">GAZ06_12010</name>
    <name evidence="1" type="ORF">GAZ09_13040</name>
    <name evidence="5" type="ORF">L0N01_05805</name>
    <name evidence="4" type="ORF">L4X52_17375</name>
    <name evidence="6" type="ORF">PL594_05780</name>
</gene>
<dbReference type="AlphaFoldDB" id="A0A397WJF9"/>
<evidence type="ECO:0000313" key="5">
    <source>
        <dbReference type="EMBL" id="MCG4688124.1"/>
    </source>
</evidence>
<reference evidence="4" key="4">
    <citation type="submission" date="2022-01" db="EMBL/GenBank/DDBJ databases">
        <authorList>
            <person name="Mingchao X."/>
        </authorList>
    </citation>
    <scope>NUCLEOTIDE SEQUENCE</scope>
    <source>
        <strain evidence="4">Bv4372</strain>
    </source>
</reference>
<evidence type="ECO:0000313" key="1">
    <source>
        <dbReference type="EMBL" id="KAB6451974.1"/>
    </source>
</evidence>
<dbReference type="EMBL" id="QROB01000007">
    <property type="protein sequence ID" value="RHK89269.1"/>
    <property type="molecule type" value="Genomic_DNA"/>
</dbReference>
<sequence length="332" mass="37594">MRNILCVTLIALLGGCTSTSVTEKYQDKRNDIINVKDKVIEFETGNVLIGSVSRLYMSNKCLLIADHKSVDKQIHIFNKNDFSYLTSIGNFGEGPEEITVMGCLAIDEAHHQLYVSDHAKQKIFSYDMDSVMVDSLYKPQVKTAMNETLFPSEYQYINDTLSIAVLIKPTSTSTFNQFLGRWNMNTGEMIPMKYTHPDIQKKRITFAASEKAGIYVECYTRHDLMTICSLDGELLYNIYGPDWDGGNGNKLQSFGTVMIGNDKIFVSYCGEDYARDSFPTKILVFDLEGNYLKTLETGYKISDCCYDSFNNRIILSLNDVVQFAYLDIDGII</sequence>
<proteinExistence type="predicted"/>
<evidence type="ECO:0000313" key="15">
    <source>
        <dbReference type="Proteomes" id="UP000483142"/>
    </source>
</evidence>
<reference evidence="10 11" key="1">
    <citation type="submission" date="2018-08" db="EMBL/GenBank/DDBJ databases">
        <title>A genome reference for cultivated species of the human gut microbiota.</title>
        <authorList>
            <person name="Zou Y."/>
            <person name="Xue W."/>
            <person name="Luo G."/>
        </authorList>
    </citation>
    <scope>NUCLEOTIDE SEQUENCE [LARGE SCALE GENOMIC DNA]</scope>
    <source>
        <strain evidence="8 11">AF12-25</strain>
        <strain evidence="7 10">AF14-8</strain>
        <strain evidence="9 12">AF39-8AT</strain>
    </source>
</reference>
<reference evidence="5" key="3">
    <citation type="submission" date="2022-01" db="EMBL/GenBank/DDBJ databases">
        <title>Collection of gut derived symbiotic bacterial strains cultured from healthy donors.</title>
        <authorList>
            <person name="Lin H."/>
            <person name="Kohout C."/>
            <person name="Waligurski E."/>
            <person name="Pamer E.G."/>
        </authorList>
    </citation>
    <scope>NUCLEOTIDE SEQUENCE</scope>
    <source>
        <strain evidence="5">DFI.6.72</strain>
    </source>
</reference>
<dbReference type="EMBL" id="QRYT01000010">
    <property type="protein sequence ID" value="RGV12313.1"/>
    <property type="molecule type" value="Genomic_DNA"/>
</dbReference>
<evidence type="ECO:0000313" key="9">
    <source>
        <dbReference type="EMBL" id="RHK89269.1"/>
    </source>
</evidence>